<dbReference type="AlphaFoldDB" id="A0AAD6V981"/>
<dbReference type="EMBL" id="JARJCW010000040">
    <property type="protein sequence ID" value="KAJ7206363.1"/>
    <property type="molecule type" value="Genomic_DNA"/>
</dbReference>
<evidence type="ECO:0000256" key="1">
    <source>
        <dbReference type="SAM" id="MobiDB-lite"/>
    </source>
</evidence>
<proteinExistence type="predicted"/>
<feature type="region of interest" description="Disordered" evidence="1">
    <location>
        <begin position="155"/>
        <end position="224"/>
    </location>
</feature>
<feature type="compositionally biased region" description="Polar residues" evidence="1">
    <location>
        <begin position="1"/>
        <end position="15"/>
    </location>
</feature>
<reference evidence="2" key="1">
    <citation type="submission" date="2023-03" db="EMBL/GenBank/DDBJ databases">
        <title>Massive genome expansion in bonnet fungi (Mycena s.s.) driven by repeated elements and novel gene families across ecological guilds.</title>
        <authorList>
            <consortium name="Lawrence Berkeley National Laboratory"/>
            <person name="Harder C.B."/>
            <person name="Miyauchi S."/>
            <person name="Viragh M."/>
            <person name="Kuo A."/>
            <person name="Thoen E."/>
            <person name="Andreopoulos B."/>
            <person name="Lu D."/>
            <person name="Skrede I."/>
            <person name="Drula E."/>
            <person name="Henrissat B."/>
            <person name="Morin E."/>
            <person name="Kohler A."/>
            <person name="Barry K."/>
            <person name="LaButti K."/>
            <person name="Morin E."/>
            <person name="Salamov A."/>
            <person name="Lipzen A."/>
            <person name="Mereny Z."/>
            <person name="Hegedus B."/>
            <person name="Baldrian P."/>
            <person name="Stursova M."/>
            <person name="Weitz H."/>
            <person name="Taylor A."/>
            <person name="Grigoriev I.V."/>
            <person name="Nagy L.G."/>
            <person name="Martin F."/>
            <person name="Kauserud H."/>
        </authorList>
    </citation>
    <scope>NUCLEOTIDE SEQUENCE</scope>
    <source>
        <strain evidence="2">9144</strain>
    </source>
</reference>
<organism evidence="2 3">
    <name type="scientific">Mycena pura</name>
    <dbReference type="NCBI Taxonomy" id="153505"/>
    <lineage>
        <taxon>Eukaryota</taxon>
        <taxon>Fungi</taxon>
        <taxon>Dikarya</taxon>
        <taxon>Basidiomycota</taxon>
        <taxon>Agaricomycotina</taxon>
        <taxon>Agaricomycetes</taxon>
        <taxon>Agaricomycetidae</taxon>
        <taxon>Agaricales</taxon>
        <taxon>Marasmiineae</taxon>
        <taxon>Mycenaceae</taxon>
        <taxon>Mycena</taxon>
    </lineage>
</organism>
<dbReference type="Proteomes" id="UP001219525">
    <property type="component" value="Unassembled WGS sequence"/>
</dbReference>
<feature type="region of interest" description="Disordered" evidence="1">
    <location>
        <begin position="1"/>
        <end position="24"/>
    </location>
</feature>
<feature type="compositionally biased region" description="Acidic residues" evidence="1">
    <location>
        <begin position="200"/>
        <end position="213"/>
    </location>
</feature>
<evidence type="ECO:0000313" key="2">
    <source>
        <dbReference type="EMBL" id="KAJ7206363.1"/>
    </source>
</evidence>
<comment type="caution">
    <text evidence="2">The sequence shown here is derived from an EMBL/GenBank/DDBJ whole genome shotgun (WGS) entry which is preliminary data.</text>
</comment>
<protein>
    <submittedName>
        <fullName evidence="2">Uncharacterized protein</fullName>
    </submittedName>
</protein>
<feature type="compositionally biased region" description="Acidic residues" evidence="1">
    <location>
        <begin position="175"/>
        <end position="185"/>
    </location>
</feature>
<accession>A0AAD6V981</accession>
<evidence type="ECO:0000313" key="3">
    <source>
        <dbReference type="Proteomes" id="UP001219525"/>
    </source>
</evidence>
<name>A0AAD6V981_9AGAR</name>
<gene>
    <name evidence="2" type="ORF">GGX14DRAFT_568334</name>
</gene>
<sequence length="224" mass="24884">MTPRTSENTDPNNSCRPGGPDNNASLSKMLTAVHRKATTACASSKVCYAPLYRSPADVSRAENAQNAQLRAQLSNHAPRSSHRPAEKCVRHQGLRDPKVSRHAARAVECFTGASCVCRPERIGLARAGYESYRAGSQRADSPEMERFVADWARLEPTTTPPHSLPHHPRRANLVTEDDGLMDFDDTSPSKGKGKKRARDDEGEDEPEEEEVMQGDDRHKRRRTD</sequence>
<keyword evidence="3" id="KW-1185">Reference proteome</keyword>